<dbReference type="PRINTS" id="PR00064">
    <property type="entry name" value="RIBOSOMALL35"/>
</dbReference>
<dbReference type="PANTHER" id="PTHR33343:SF1">
    <property type="entry name" value="LARGE RIBOSOMAL SUBUNIT PROTEIN BL35M"/>
    <property type="match status" value="1"/>
</dbReference>
<sequence length="68" mass="7736">MPKMKTHRGAAKRFRVTGRGKLMRKHAYNGHLFTDKSAKRKHRLDSQSEVSPADDATMRKTLGVSKAR</sequence>
<dbReference type="Pfam" id="PF01632">
    <property type="entry name" value="Ribosomal_L35p"/>
    <property type="match status" value="1"/>
</dbReference>
<evidence type="ECO:0000256" key="7">
    <source>
        <dbReference type="SAM" id="MobiDB-lite"/>
    </source>
</evidence>
<dbReference type="PROSITE" id="PS00936">
    <property type="entry name" value="RIBOSOMAL_L35"/>
    <property type="match status" value="1"/>
</dbReference>
<dbReference type="GO" id="GO:0006412">
    <property type="term" value="P:translation"/>
    <property type="evidence" value="ECO:0007669"/>
    <property type="project" value="UniProtKB-UniRule"/>
</dbReference>
<protein>
    <recommendedName>
        <fullName evidence="4 5">Large ribosomal subunit protein bL35</fullName>
    </recommendedName>
</protein>
<organism evidence="8 9">
    <name type="scientific">Candidatus Anoxymicrobium japonicum</name>
    <dbReference type="NCBI Taxonomy" id="2013648"/>
    <lineage>
        <taxon>Bacteria</taxon>
        <taxon>Bacillati</taxon>
        <taxon>Actinomycetota</taxon>
        <taxon>Candidatus Geothermincolia</taxon>
        <taxon>Candidatus Geothermincolales</taxon>
        <taxon>Candidatus Anoxymicrobiaceae</taxon>
        <taxon>Candidatus Anoxymicrobium</taxon>
    </lineage>
</organism>
<proteinExistence type="inferred from homology"/>
<dbReference type="GO" id="GO:0003735">
    <property type="term" value="F:structural constituent of ribosome"/>
    <property type="evidence" value="ECO:0007669"/>
    <property type="project" value="InterPro"/>
</dbReference>
<evidence type="ECO:0000256" key="4">
    <source>
        <dbReference type="ARBA" id="ARBA00071664"/>
    </source>
</evidence>
<keyword evidence="2 5" id="KW-0689">Ribosomal protein</keyword>
<dbReference type="GO" id="GO:0022625">
    <property type="term" value="C:cytosolic large ribosomal subunit"/>
    <property type="evidence" value="ECO:0007669"/>
    <property type="project" value="TreeGrafter"/>
</dbReference>
<evidence type="ECO:0000256" key="3">
    <source>
        <dbReference type="ARBA" id="ARBA00023274"/>
    </source>
</evidence>
<dbReference type="InterPro" id="IPR018265">
    <property type="entry name" value="Ribosomal_bL35_CS"/>
</dbReference>
<dbReference type="FunFam" id="4.10.410.60:FF:000001">
    <property type="entry name" value="50S ribosomal protein L35"/>
    <property type="match status" value="1"/>
</dbReference>
<evidence type="ECO:0000313" key="8">
    <source>
        <dbReference type="EMBL" id="PKQ28405.1"/>
    </source>
</evidence>
<dbReference type="InterPro" id="IPR037229">
    <property type="entry name" value="Ribosomal_bL35_sf"/>
</dbReference>
<dbReference type="EMBL" id="PHEX01000017">
    <property type="protein sequence ID" value="PKQ28405.1"/>
    <property type="molecule type" value="Genomic_DNA"/>
</dbReference>
<dbReference type="Gene3D" id="4.10.410.60">
    <property type="match status" value="1"/>
</dbReference>
<feature type="compositionally biased region" description="Basic residues" evidence="7">
    <location>
        <begin position="1"/>
        <end position="28"/>
    </location>
</feature>
<evidence type="ECO:0000256" key="5">
    <source>
        <dbReference type="HAMAP-Rule" id="MF_00514"/>
    </source>
</evidence>
<evidence type="ECO:0000256" key="6">
    <source>
        <dbReference type="RuleBase" id="RU000568"/>
    </source>
</evidence>
<accession>A0A2N3G6Q4</accession>
<evidence type="ECO:0000256" key="2">
    <source>
        <dbReference type="ARBA" id="ARBA00022980"/>
    </source>
</evidence>
<reference evidence="8 9" key="1">
    <citation type="journal article" date="2017" name="ISME J.">
        <title>Potential for microbial H2 and metal transformations associated with novel bacteria and archaea in deep terrestrial subsurface sediments.</title>
        <authorList>
            <person name="Hernsdorf A.W."/>
            <person name="Amano Y."/>
            <person name="Miyakawa K."/>
            <person name="Ise K."/>
            <person name="Suzuki Y."/>
            <person name="Anantharaman K."/>
            <person name="Probst A."/>
            <person name="Burstein D."/>
            <person name="Thomas B.C."/>
            <person name="Banfield J.F."/>
        </authorList>
    </citation>
    <scope>NUCLEOTIDE SEQUENCE [LARGE SCALE GENOMIC DNA]</scope>
    <source>
        <strain evidence="8">HGW-Actinobacteria-3</strain>
    </source>
</reference>
<feature type="region of interest" description="Disordered" evidence="7">
    <location>
        <begin position="1"/>
        <end position="68"/>
    </location>
</feature>
<keyword evidence="3 5" id="KW-0687">Ribonucleoprotein</keyword>
<gene>
    <name evidence="5" type="primary">rpmI</name>
    <name evidence="8" type="ORF">CVT63_02870</name>
</gene>
<evidence type="ECO:0000313" key="9">
    <source>
        <dbReference type="Proteomes" id="UP000233654"/>
    </source>
</evidence>
<dbReference type="InterPro" id="IPR021137">
    <property type="entry name" value="Ribosomal_bL35-like"/>
</dbReference>
<comment type="caution">
    <text evidence="8">The sequence shown here is derived from an EMBL/GenBank/DDBJ whole genome shotgun (WGS) entry which is preliminary data.</text>
</comment>
<evidence type="ECO:0000256" key="1">
    <source>
        <dbReference type="ARBA" id="ARBA00006598"/>
    </source>
</evidence>
<dbReference type="InterPro" id="IPR001706">
    <property type="entry name" value="Ribosomal_bL35"/>
</dbReference>
<dbReference type="HAMAP" id="MF_00514">
    <property type="entry name" value="Ribosomal_bL35"/>
    <property type="match status" value="1"/>
</dbReference>
<dbReference type="PANTHER" id="PTHR33343">
    <property type="entry name" value="54S RIBOSOMAL PROTEIN BL35M"/>
    <property type="match status" value="1"/>
</dbReference>
<dbReference type="NCBIfam" id="TIGR00001">
    <property type="entry name" value="rpmI_bact"/>
    <property type="match status" value="1"/>
</dbReference>
<dbReference type="Proteomes" id="UP000233654">
    <property type="component" value="Unassembled WGS sequence"/>
</dbReference>
<dbReference type="AlphaFoldDB" id="A0A2N3G6Q4"/>
<name>A0A2N3G6Q4_9ACTN</name>
<comment type="similarity">
    <text evidence="1 5 6">Belongs to the bacterial ribosomal protein bL35 family.</text>
</comment>
<dbReference type="SUPFAM" id="SSF143034">
    <property type="entry name" value="L35p-like"/>
    <property type="match status" value="1"/>
</dbReference>